<gene>
    <name evidence="1" type="ORF">HX837_08080</name>
</gene>
<evidence type="ECO:0000313" key="2">
    <source>
        <dbReference type="Proteomes" id="UP000523105"/>
    </source>
</evidence>
<dbReference type="Proteomes" id="UP000523105">
    <property type="component" value="Unassembled WGS sequence"/>
</dbReference>
<dbReference type="AlphaFoldDB" id="A0A7K4MRC0"/>
<dbReference type="Gene3D" id="3.90.1480.10">
    <property type="entry name" value="Alpha-2,3-sialyltransferase"/>
    <property type="match status" value="1"/>
</dbReference>
<evidence type="ECO:0000313" key="1">
    <source>
        <dbReference type="EMBL" id="NWJ44138.1"/>
    </source>
</evidence>
<reference evidence="1 2" key="1">
    <citation type="journal article" date="2019" name="Environ. Microbiol.">
        <title>Genomics insights into ecotype formation of ammonia-oxidizing archaea in the deep ocean.</title>
        <authorList>
            <person name="Wang Y."/>
            <person name="Huang J.M."/>
            <person name="Cui G.J."/>
            <person name="Nunoura T."/>
            <person name="Takaki Y."/>
            <person name="Li W.L."/>
            <person name="Li J."/>
            <person name="Gao Z.M."/>
            <person name="Takai K."/>
            <person name="Zhang A.Q."/>
            <person name="Stepanauskas R."/>
        </authorList>
    </citation>
    <scope>NUCLEOTIDE SEQUENCE [LARGE SCALE GENOMIC DNA]</scope>
    <source>
        <strain evidence="1 2">L15b</strain>
    </source>
</reference>
<comment type="caution">
    <text evidence="1">The sequence shown here is derived from an EMBL/GenBank/DDBJ whole genome shotgun (WGS) entry which is preliminary data.</text>
</comment>
<dbReference type="EMBL" id="JACASV010000121">
    <property type="protein sequence ID" value="NWJ44138.1"/>
    <property type="molecule type" value="Genomic_DNA"/>
</dbReference>
<organism evidence="1 2">
    <name type="scientific">Marine Group I thaumarchaeote</name>
    <dbReference type="NCBI Taxonomy" id="2511932"/>
    <lineage>
        <taxon>Archaea</taxon>
        <taxon>Nitrososphaerota</taxon>
        <taxon>Marine Group I</taxon>
    </lineage>
</organism>
<proteinExistence type="predicted"/>
<protein>
    <submittedName>
        <fullName evidence="1">Uncharacterized protein</fullName>
    </submittedName>
</protein>
<sequence>MNDTVFVLGNGPSRKNIDPNSLPGLVIGCNACYRDFKPDAICAMDAGIISDIIDSGFDGDCYFTHDSWNLLPADAKPSLSNGTEHETKRKEGDDQFVFISGLDSGVTQPENYIIWVPKKMEHKIKNIGIQVLGWSTGTSAVYVACMELDPKKVYILGFDHKNDEYDNLYADTKHYYSRNNKQEWKTIHIKWSDQLFQVFNWFPNIEFYWVNYGGYVFSDGAFQKNLHFLDEKEIWQV</sequence>
<name>A0A7K4MRC0_9ARCH</name>
<accession>A0A7K4MRC0</accession>